<dbReference type="AlphaFoldDB" id="A0A1H3VXN1"/>
<dbReference type="InterPro" id="IPR050491">
    <property type="entry name" value="AmpC-like"/>
</dbReference>
<dbReference type="InterPro" id="IPR001466">
    <property type="entry name" value="Beta-lactam-related"/>
</dbReference>
<dbReference type="SUPFAM" id="SSF56601">
    <property type="entry name" value="beta-lactamase/transpeptidase-like"/>
    <property type="match status" value="1"/>
</dbReference>
<keyword evidence="3" id="KW-1185">Reference proteome</keyword>
<dbReference type="Proteomes" id="UP000198850">
    <property type="component" value="Unassembled WGS sequence"/>
</dbReference>
<dbReference type="PANTHER" id="PTHR46825">
    <property type="entry name" value="D-ALANYL-D-ALANINE-CARBOXYPEPTIDASE/ENDOPEPTIDASE AMPH"/>
    <property type="match status" value="1"/>
</dbReference>
<protein>
    <submittedName>
        <fullName evidence="2">CubicO group peptidase, beta-lactamase class C family</fullName>
    </submittedName>
</protein>
<dbReference type="Pfam" id="PF00144">
    <property type="entry name" value="Beta-lactamase"/>
    <property type="match status" value="1"/>
</dbReference>
<accession>A0A1H3VXN1</accession>
<dbReference type="Gene3D" id="3.40.710.10">
    <property type="entry name" value="DD-peptidase/beta-lactamase superfamily"/>
    <property type="match status" value="1"/>
</dbReference>
<dbReference type="EMBL" id="FNRA01000001">
    <property type="protein sequence ID" value="SDZ79500.1"/>
    <property type="molecule type" value="Genomic_DNA"/>
</dbReference>
<dbReference type="STRING" id="425514.SAMN05443550_1011"/>
<proteinExistence type="predicted"/>
<evidence type="ECO:0000259" key="1">
    <source>
        <dbReference type="Pfam" id="PF00144"/>
    </source>
</evidence>
<sequence length="395" mass="44716">MIWITLFFGITSLNSYSQKLNVIKLDSLLQALSEKQLFMGSISISKDGNLIYSKSIGRADIAGNENSSYKTKYRIGSTTKVFTAALVFKSIENNKLALDQSIDKFFPTIENSEKITIEMLLKHRSGITEFLKSEEFANGYTEAKSEKEMIAIISRLKSDFNPNSKADYSNSNYYLLTIILEKIYKKSYPELLDEQIIKPLQLKNTYFGGKINLRNNECYSYYFTDKWEKDTEGDTSVPLGAGGIVSNPNDLIVIIEKLFNGEIINLKSLKIITQIQDKYGMGIFELPFYDKKGFVHRGSIDSFGSIISYFPDEKLAIAITSNGAIYDKKKVLIAALSNYFNKPYKIIFQPFRPSSEDLEKYLGAYTSLSYPRTIAITRNNTNILANFSDESGSVK</sequence>
<gene>
    <name evidence="2" type="ORF">SAMN05443550_1011</name>
</gene>
<dbReference type="PANTHER" id="PTHR46825:SF7">
    <property type="entry name" value="D-ALANYL-D-ALANINE CARBOXYPEPTIDASE"/>
    <property type="match status" value="1"/>
</dbReference>
<name>A0A1H3VXN1_9SPHI</name>
<feature type="domain" description="Beta-lactamase-related" evidence="1">
    <location>
        <begin position="27"/>
        <end position="325"/>
    </location>
</feature>
<evidence type="ECO:0000313" key="2">
    <source>
        <dbReference type="EMBL" id="SDZ79500.1"/>
    </source>
</evidence>
<reference evidence="2 3" key="1">
    <citation type="submission" date="2016-10" db="EMBL/GenBank/DDBJ databases">
        <authorList>
            <person name="de Groot N.N."/>
        </authorList>
    </citation>
    <scope>NUCLEOTIDE SEQUENCE [LARGE SCALE GENOMIC DNA]</scope>
    <source>
        <strain evidence="2 3">DSM 19033</strain>
    </source>
</reference>
<evidence type="ECO:0000313" key="3">
    <source>
        <dbReference type="Proteomes" id="UP000198850"/>
    </source>
</evidence>
<dbReference type="InterPro" id="IPR012338">
    <property type="entry name" value="Beta-lactam/transpept-like"/>
</dbReference>
<organism evidence="2 3">
    <name type="scientific">Pedobacter hartonius</name>
    <dbReference type="NCBI Taxonomy" id="425514"/>
    <lineage>
        <taxon>Bacteria</taxon>
        <taxon>Pseudomonadati</taxon>
        <taxon>Bacteroidota</taxon>
        <taxon>Sphingobacteriia</taxon>
        <taxon>Sphingobacteriales</taxon>
        <taxon>Sphingobacteriaceae</taxon>
        <taxon>Pedobacter</taxon>
    </lineage>
</organism>